<comment type="caution">
    <text evidence="1">The sequence shown here is derived from an EMBL/GenBank/DDBJ whole genome shotgun (WGS) entry which is preliminary data.</text>
</comment>
<evidence type="ECO:0000313" key="1">
    <source>
        <dbReference type="EMBL" id="MEZ8182939.1"/>
    </source>
</evidence>
<dbReference type="Proteomes" id="UP001569200">
    <property type="component" value="Unassembled WGS sequence"/>
</dbReference>
<gene>
    <name evidence="1" type="ORF">ACED33_19800</name>
</gene>
<accession>A0ABV4LWY7</accession>
<protein>
    <recommendedName>
        <fullName evidence="3">Nucleoid-associated protein</fullName>
    </recommendedName>
</protein>
<keyword evidence="2" id="KW-1185">Reference proteome</keyword>
<dbReference type="EMBL" id="JBGOOW010000031">
    <property type="protein sequence ID" value="MEZ8182939.1"/>
    <property type="molecule type" value="Genomic_DNA"/>
</dbReference>
<proteinExistence type="predicted"/>
<evidence type="ECO:0008006" key="3">
    <source>
        <dbReference type="Google" id="ProtNLM"/>
    </source>
</evidence>
<evidence type="ECO:0000313" key="2">
    <source>
        <dbReference type="Proteomes" id="UP001569200"/>
    </source>
</evidence>
<reference evidence="1 2" key="1">
    <citation type="submission" date="2024-06" db="EMBL/GenBank/DDBJ databases">
        <authorList>
            <person name="Steensen K."/>
            <person name="Seneca J."/>
            <person name="Bartlau N."/>
            <person name="Yu A.X."/>
            <person name="Polz M.F."/>
        </authorList>
    </citation>
    <scope>NUCLEOTIDE SEQUENCE [LARGE SCALE GENOMIC DNA]</scope>
    <source>
        <strain evidence="1 2">1F145</strain>
    </source>
</reference>
<organism evidence="1 2">
    <name type="scientific">Vibrio splendidus</name>
    <dbReference type="NCBI Taxonomy" id="29497"/>
    <lineage>
        <taxon>Bacteria</taxon>
        <taxon>Pseudomonadati</taxon>
        <taxon>Pseudomonadota</taxon>
        <taxon>Gammaproteobacteria</taxon>
        <taxon>Vibrionales</taxon>
        <taxon>Vibrionaceae</taxon>
        <taxon>Vibrio</taxon>
    </lineage>
</organism>
<sequence>MNNALGAVSSTSQNQQTIASPLKKLYVYDIDVSQAVPTHISQSAQMPDLGSFLLRVSQETMTSPNKKLYEFESTSTAQMRIGEFLAAKTQAEEQTSSMELAKLLLAAEKNTSSRVSQLSGLKKGSMVICHYKTNSVNCIIVTKLDFEQFLERGTYNKKQGLPEKKGILKSCVINISSGNLDTEMYLLDSNGLIASFWSKQFFDANQKIDDVVNTKNAYKKIAKTFIGLAQKSRVDYQQLKNNLISYFSTHNTFVLTDLLDSLIGNYKPVDPSVDLSAIKEKINKLVKDKEFDGSFTIDDKEIKKQYKQIIKLDGGIVITTSDSYNDIIYRKKIDGDDYLIIKTQSGLEEIKEYPTES</sequence>
<name>A0ABV4LWY7_VIBSP</name>
<dbReference type="RefSeq" id="WP_368084287.1">
    <property type="nucleotide sequence ID" value="NZ_JBGONW010000016.1"/>
</dbReference>